<dbReference type="OrthoDB" id="5195632at2"/>
<evidence type="ECO:0008006" key="4">
    <source>
        <dbReference type="Google" id="ProtNLM"/>
    </source>
</evidence>
<accession>A0A4R6JP99</accession>
<comment type="caution">
    <text evidence="2">The sequence shown here is derived from an EMBL/GenBank/DDBJ whole genome shotgun (WGS) entry which is preliminary data.</text>
</comment>
<keyword evidence="3" id="KW-1185">Reference proteome</keyword>
<dbReference type="InterPro" id="IPR015791">
    <property type="entry name" value="Antimic/Inh_G_crystallin-like"/>
</dbReference>
<name>A0A4R6JP99_9ACTN</name>
<evidence type="ECO:0000313" key="2">
    <source>
        <dbReference type="EMBL" id="TDO38333.1"/>
    </source>
</evidence>
<feature type="signal peptide" evidence="1">
    <location>
        <begin position="1"/>
        <end position="25"/>
    </location>
</feature>
<gene>
    <name evidence="2" type="ORF">C8E87_1986</name>
</gene>
<dbReference type="EMBL" id="SNWR01000001">
    <property type="protein sequence ID" value="TDO38333.1"/>
    <property type="molecule type" value="Genomic_DNA"/>
</dbReference>
<proteinExistence type="predicted"/>
<evidence type="ECO:0000256" key="1">
    <source>
        <dbReference type="SAM" id="SignalP"/>
    </source>
</evidence>
<dbReference type="RefSeq" id="WP_133872831.1">
    <property type="nucleotide sequence ID" value="NZ_BOMD01000022.1"/>
</dbReference>
<evidence type="ECO:0000313" key="3">
    <source>
        <dbReference type="Proteomes" id="UP000294901"/>
    </source>
</evidence>
<dbReference type="AlphaFoldDB" id="A0A4R6JP99"/>
<dbReference type="Proteomes" id="UP000294901">
    <property type="component" value="Unassembled WGS sequence"/>
</dbReference>
<protein>
    <recommendedName>
        <fullName evidence="4">Beta/gamma crystallin</fullName>
    </recommendedName>
</protein>
<sequence>MKTWSRNLRMLAGAMLLSLAAVVPAAPAYALNLVACNEGGYLRIWYWSWTSDGFEYEDSRCWANAGEDDQLYIRRATRLWSGNNAGYVVIDEERRVNFAKEKEVRLDEGAVTFLKIY</sequence>
<feature type="chain" id="PRO_5038796442" description="Beta/gamma crystallin" evidence="1">
    <location>
        <begin position="26"/>
        <end position="117"/>
    </location>
</feature>
<dbReference type="Gene3D" id="2.60.20.30">
    <property type="match status" value="1"/>
</dbReference>
<keyword evidence="1" id="KW-0732">Signal</keyword>
<organism evidence="2 3">
    <name type="scientific">Paractinoplanes brasiliensis</name>
    <dbReference type="NCBI Taxonomy" id="52695"/>
    <lineage>
        <taxon>Bacteria</taxon>
        <taxon>Bacillati</taxon>
        <taxon>Actinomycetota</taxon>
        <taxon>Actinomycetes</taxon>
        <taxon>Micromonosporales</taxon>
        <taxon>Micromonosporaceae</taxon>
        <taxon>Paractinoplanes</taxon>
    </lineage>
</organism>
<reference evidence="2 3" key="1">
    <citation type="submission" date="2019-03" db="EMBL/GenBank/DDBJ databases">
        <title>Sequencing the genomes of 1000 actinobacteria strains.</title>
        <authorList>
            <person name="Klenk H.-P."/>
        </authorList>
    </citation>
    <scope>NUCLEOTIDE SEQUENCE [LARGE SCALE GENOMIC DNA]</scope>
    <source>
        <strain evidence="2 3">DSM 43805</strain>
    </source>
</reference>